<dbReference type="EMBL" id="SWLB01000012">
    <property type="protein sequence ID" value="KAF3331372.1"/>
    <property type="molecule type" value="Genomic_DNA"/>
</dbReference>
<dbReference type="Proteomes" id="UP000623129">
    <property type="component" value="Unassembled WGS sequence"/>
</dbReference>
<dbReference type="PANTHER" id="PTHR23084:SF176">
    <property type="entry name" value="HISTONE H3 K4-SPECIFIC METHYLTRANSFERASE SET7_9 FAMILY PROTEIN"/>
    <property type="match status" value="1"/>
</dbReference>
<gene>
    <name evidence="3" type="ORF">FCM35_KLT02778</name>
</gene>
<accession>A0A833R3D8</accession>
<proteinExistence type="predicted"/>
<keyword evidence="2" id="KW-0812">Transmembrane</keyword>
<keyword evidence="2" id="KW-1133">Transmembrane helix</keyword>
<dbReference type="InterPro" id="IPR003409">
    <property type="entry name" value="MORN"/>
</dbReference>
<evidence type="ECO:0000256" key="1">
    <source>
        <dbReference type="ARBA" id="ARBA00022737"/>
    </source>
</evidence>
<evidence type="ECO:0000313" key="4">
    <source>
        <dbReference type="Proteomes" id="UP000623129"/>
    </source>
</evidence>
<sequence length="458" mass="52514">MKAFRRKAADLENPSDPPQKKTTFLIPFPLPRVHLPKFTTSRALILFLILQFLCYQTHSLHCTMLCLHLAILFVIYFLFKNRSRLTLPCFFKKKRPTFFIGNEDMNTKQFRRLLSSPSVEYLFDGTVYAGEFYKGSSTGRGVMKIPGKSTYMGDWIDGAYDGYGVERLAGCGKYKGKFWKGMRHGFGSMRFYNRDQYSGEWRYGERDGMGEQTCAGGSSYVGEFRKGMKNGVGIYCFRNADMYLGEYFCDKLHGFGVYYFSNGDYYQGSWHDSHMAGYGVYTKRDGEMLSGMWVDGALVSRIPSAFRCIRMSVKAAKKAAQRSRDLRRVEYHVCQAVYAARNAAKVAQLVSIALFKGRELHRLDPRRLVLWMCHMFADRFQGESQVESAKKAIRELSYCLKSSTPSISTAFLTFWRLSGRCGLLLTEGEQVHEEYLVSQPDSRSTAETCFIISPKKRK</sequence>
<dbReference type="AlphaFoldDB" id="A0A833R3D8"/>
<reference evidence="3" key="1">
    <citation type="submission" date="2020-01" db="EMBL/GenBank/DDBJ databases">
        <title>Genome sequence of Kobresia littledalei, the first chromosome-level genome in the family Cyperaceae.</title>
        <authorList>
            <person name="Qu G."/>
        </authorList>
    </citation>
    <scope>NUCLEOTIDE SEQUENCE</scope>
    <source>
        <strain evidence="3">C.B.Clarke</strain>
        <tissue evidence="3">Leaf</tissue>
    </source>
</reference>
<feature type="transmembrane region" description="Helical" evidence="2">
    <location>
        <begin position="62"/>
        <end position="79"/>
    </location>
</feature>
<comment type="caution">
    <text evidence="3">The sequence shown here is derived from an EMBL/GenBank/DDBJ whole genome shotgun (WGS) entry which is preliminary data.</text>
</comment>
<dbReference type="Pfam" id="PF02493">
    <property type="entry name" value="MORN"/>
    <property type="match status" value="6"/>
</dbReference>
<protein>
    <submittedName>
        <fullName evidence="3">Uncharacterized protein</fullName>
    </submittedName>
</protein>
<name>A0A833R3D8_9POAL</name>
<dbReference type="FunFam" id="2.20.110.10:FF:000002">
    <property type="entry name" value="Phosphatidylinositol 4-phosphate 5-kinase 8"/>
    <property type="match status" value="1"/>
</dbReference>
<dbReference type="Gene3D" id="2.20.110.10">
    <property type="entry name" value="Histone H3 K4-specific methyltransferase SET7/9 N-terminal domain"/>
    <property type="match status" value="2"/>
</dbReference>
<dbReference type="PANTHER" id="PTHR23084">
    <property type="entry name" value="PHOSPHATIDYLINOSITOL-4-PHOSPHATE 5-KINASE RELATED"/>
    <property type="match status" value="1"/>
</dbReference>
<evidence type="ECO:0000256" key="2">
    <source>
        <dbReference type="SAM" id="Phobius"/>
    </source>
</evidence>
<keyword evidence="2" id="KW-0472">Membrane</keyword>
<evidence type="ECO:0000313" key="3">
    <source>
        <dbReference type="EMBL" id="KAF3331372.1"/>
    </source>
</evidence>
<dbReference type="SUPFAM" id="SSF82185">
    <property type="entry name" value="Histone H3 K4-specific methyltransferase SET7/9 N-terminal domain"/>
    <property type="match status" value="2"/>
</dbReference>
<keyword evidence="4" id="KW-1185">Reference proteome</keyword>
<keyword evidence="1" id="KW-0677">Repeat</keyword>
<organism evidence="3 4">
    <name type="scientific">Carex littledalei</name>
    <dbReference type="NCBI Taxonomy" id="544730"/>
    <lineage>
        <taxon>Eukaryota</taxon>
        <taxon>Viridiplantae</taxon>
        <taxon>Streptophyta</taxon>
        <taxon>Embryophyta</taxon>
        <taxon>Tracheophyta</taxon>
        <taxon>Spermatophyta</taxon>
        <taxon>Magnoliopsida</taxon>
        <taxon>Liliopsida</taxon>
        <taxon>Poales</taxon>
        <taxon>Cyperaceae</taxon>
        <taxon>Cyperoideae</taxon>
        <taxon>Cariceae</taxon>
        <taxon>Carex</taxon>
        <taxon>Carex subgen. Euthyceras</taxon>
    </lineage>
</organism>
<dbReference type="SMART" id="SM00698">
    <property type="entry name" value="MORN"/>
    <property type="match status" value="7"/>
</dbReference>
<dbReference type="GO" id="GO:0016020">
    <property type="term" value="C:membrane"/>
    <property type="evidence" value="ECO:0007669"/>
    <property type="project" value="UniProtKB-ARBA"/>
</dbReference>
<dbReference type="OrthoDB" id="437960at2759"/>